<dbReference type="PANTHER" id="PTHR47510">
    <property type="entry name" value="REVERSE TRANSCRIPTASE DOMAIN-CONTAINING PROTEIN"/>
    <property type="match status" value="1"/>
</dbReference>
<sequence>MGPDGVSGWTLRECREQLVDPICDVINSSLMEGKVPKEWKRPNIRPIYKGGK</sequence>
<accession>A0A5B7K9A8</accession>
<evidence type="ECO:0000313" key="1">
    <source>
        <dbReference type="EMBL" id="MPD03416.1"/>
    </source>
</evidence>
<gene>
    <name evidence="1" type="ORF">E2C01_099054</name>
</gene>
<dbReference type="Proteomes" id="UP000324222">
    <property type="component" value="Unassembled WGS sequence"/>
</dbReference>
<protein>
    <submittedName>
        <fullName evidence="1">Uncharacterized protein</fullName>
    </submittedName>
</protein>
<dbReference type="PANTHER" id="PTHR47510:SF3">
    <property type="entry name" value="ENDO_EXONUCLEASE_PHOSPHATASE DOMAIN-CONTAINING PROTEIN"/>
    <property type="match status" value="1"/>
</dbReference>
<comment type="caution">
    <text evidence="1">The sequence shown here is derived from an EMBL/GenBank/DDBJ whole genome shotgun (WGS) entry which is preliminary data.</text>
</comment>
<name>A0A5B7K9A8_PORTR</name>
<organism evidence="1 2">
    <name type="scientific">Portunus trituberculatus</name>
    <name type="common">Swimming crab</name>
    <name type="synonym">Neptunus trituberculatus</name>
    <dbReference type="NCBI Taxonomy" id="210409"/>
    <lineage>
        <taxon>Eukaryota</taxon>
        <taxon>Metazoa</taxon>
        <taxon>Ecdysozoa</taxon>
        <taxon>Arthropoda</taxon>
        <taxon>Crustacea</taxon>
        <taxon>Multicrustacea</taxon>
        <taxon>Malacostraca</taxon>
        <taxon>Eumalacostraca</taxon>
        <taxon>Eucarida</taxon>
        <taxon>Decapoda</taxon>
        <taxon>Pleocyemata</taxon>
        <taxon>Brachyura</taxon>
        <taxon>Eubrachyura</taxon>
        <taxon>Portunoidea</taxon>
        <taxon>Portunidae</taxon>
        <taxon>Portuninae</taxon>
        <taxon>Portunus</taxon>
    </lineage>
</organism>
<keyword evidence="2" id="KW-1185">Reference proteome</keyword>
<proteinExistence type="predicted"/>
<dbReference type="EMBL" id="VSRR010136023">
    <property type="protein sequence ID" value="MPD03416.1"/>
    <property type="molecule type" value="Genomic_DNA"/>
</dbReference>
<reference evidence="1 2" key="1">
    <citation type="submission" date="2019-05" db="EMBL/GenBank/DDBJ databases">
        <title>Another draft genome of Portunus trituberculatus and its Hox gene families provides insights of decapod evolution.</title>
        <authorList>
            <person name="Jeong J.-H."/>
            <person name="Song I."/>
            <person name="Kim S."/>
            <person name="Choi T."/>
            <person name="Kim D."/>
            <person name="Ryu S."/>
            <person name="Kim W."/>
        </authorList>
    </citation>
    <scope>NUCLEOTIDE SEQUENCE [LARGE SCALE GENOMIC DNA]</scope>
    <source>
        <tissue evidence="1">Muscle</tissue>
    </source>
</reference>
<evidence type="ECO:0000313" key="2">
    <source>
        <dbReference type="Proteomes" id="UP000324222"/>
    </source>
</evidence>
<dbReference type="AlphaFoldDB" id="A0A5B7K9A8"/>